<feature type="region of interest" description="Disordered" evidence="1">
    <location>
        <begin position="1"/>
        <end position="245"/>
    </location>
</feature>
<name>A0AAD7GYS9_MYCRO</name>
<dbReference type="Proteomes" id="UP001221757">
    <property type="component" value="Unassembled WGS sequence"/>
</dbReference>
<accession>A0AAD7GYS9</accession>
<dbReference type="AlphaFoldDB" id="A0AAD7GYS9"/>
<feature type="compositionally biased region" description="Basic and acidic residues" evidence="1">
    <location>
        <begin position="1"/>
        <end position="11"/>
    </location>
</feature>
<feature type="compositionally biased region" description="Polar residues" evidence="1">
    <location>
        <begin position="162"/>
        <end position="183"/>
    </location>
</feature>
<organism evidence="2 3">
    <name type="scientific">Mycena rosella</name>
    <name type="common">Pink bonnet</name>
    <name type="synonym">Agaricus rosellus</name>
    <dbReference type="NCBI Taxonomy" id="1033263"/>
    <lineage>
        <taxon>Eukaryota</taxon>
        <taxon>Fungi</taxon>
        <taxon>Dikarya</taxon>
        <taxon>Basidiomycota</taxon>
        <taxon>Agaricomycotina</taxon>
        <taxon>Agaricomycetes</taxon>
        <taxon>Agaricomycetidae</taxon>
        <taxon>Agaricales</taxon>
        <taxon>Marasmiineae</taxon>
        <taxon>Mycenaceae</taxon>
        <taxon>Mycena</taxon>
    </lineage>
</organism>
<evidence type="ECO:0000313" key="2">
    <source>
        <dbReference type="EMBL" id="KAJ7708186.1"/>
    </source>
</evidence>
<proteinExistence type="predicted"/>
<feature type="compositionally biased region" description="Basic and acidic residues" evidence="1">
    <location>
        <begin position="211"/>
        <end position="225"/>
    </location>
</feature>
<feature type="compositionally biased region" description="Basic and acidic residues" evidence="1">
    <location>
        <begin position="26"/>
        <end position="39"/>
    </location>
</feature>
<feature type="region of interest" description="Disordered" evidence="1">
    <location>
        <begin position="290"/>
        <end position="319"/>
    </location>
</feature>
<comment type="caution">
    <text evidence="2">The sequence shown here is derived from an EMBL/GenBank/DDBJ whole genome shotgun (WGS) entry which is preliminary data.</text>
</comment>
<sequence>MLQMQMRKDEQNTNEGNSRSWTGRHRSGDYETRGGRDSKCLGFTPAHTLAVPQTAAMSGQPAPTKRALRSNSTAKTVVNLGLNPEPKPARVTKARKGKTAAEAADTIAVQEGKKSRKNIVGKPAPPPSNPSPDDEDEENLLPNVNSRGHTPYDEGHGLFRSPTLQLGHSSASPAHSFQYSRLSTPVDLNKLKPHDDDDNDNNNDTESNFSDSEKERRAGAGRDAQEPDDDDPTCPPPWEIKPGPLSAAGVNKALAARQAYHNILWEVAREDRKKVSAVLKAIGETTKLGRKTNPWNAFQMQERSRNPQPKGKDDAKDPGAQAACVVDLMSWYSEATTVMLDDQKANDWGHAMLTKGGGQFFSGVYARFKDAIKRELSDILYILVGEQCPEDRDMAVVSFRQQAPS</sequence>
<keyword evidence="3" id="KW-1185">Reference proteome</keyword>
<reference evidence="2" key="1">
    <citation type="submission" date="2023-03" db="EMBL/GenBank/DDBJ databases">
        <title>Massive genome expansion in bonnet fungi (Mycena s.s.) driven by repeated elements and novel gene families across ecological guilds.</title>
        <authorList>
            <consortium name="Lawrence Berkeley National Laboratory"/>
            <person name="Harder C.B."/>
            <person name="Miyauchi S."/>
            <person name="Viragh M."/>
            <person name="Kuo A."/>
            <person name="Thoen E."/>
            <person name="Andreopoulos B."/>
            <person name="Lu D."/>
            <person name="Skrede I."/>
            <person name="Drula E."/>
            <person name="Henrissat B."/>
            <person name="Morin E."/>
            <person name="Kohler A."/>
            <person name="Barry K."/>
            <person name="LaButti K."/>
            <person name="Morin E."/>
            <person name="Salamov A."/>
            <person name="Lipzen A."/>
            <person name="Mereny Z."/>
            <person name="Hegedus B."/>
            <person name="Baldrian P."/>
            <person name="Stursova M."/>
            <person name="Weitz H."/>
            <person name="Taylor A."/>
            <person name="Grigoriev I.V."/>
            <person name="Nagy L.G."/>
            <person name="Martin F."/>
            <person name="Kauserud H."/>
        </authorList>
    </citation>
    <scope>NUCLEOTIDE SEQUENCE</scope>
    <source>
        <strain evidence="2">CBHHK067</strain>
    </source>
</reference>
<feature type="compositionally biased region" description="Basic and acidic residues" evidence="1">
    <location>
        <begin position="302"/>
        <end position="317"/>
    </location>
</feature>
<dbReference type="EMBL" id="JARKIE010000004">
    <property type="protein sequence ID" value="KAJ7708186.1"/>
    <property type="molecule type" value="Genomic_DNA"/>
</dbReference>
<evidence type="ECO:0000313" key="3">
    <source>
        <dbReference type="Proteomes" id="UP001221757"/>
    </source>
</evidence>
<protein>
    <submittedName>
        <fullName evidence="2">Uncharacterized protein</fullName>
    </submittedName>
</protein>
<evidence type="ECO:0000256" key="1">
    <source>
        <dbReference type="SAM" id="MobiDB-lite"/>
    </source>
</evidence>
<gene>
    <name evidence="2" type="ORF">B0H17DRAFT_1124961</name>
</gene>